<dbReference type="Proteomes" id="UP000886501">
    <property type="component" value="Unassembled WGS sequence"/>
</dbReference>
<comment type="caution">
    <text evidence="1">The sequence shown here is derived from an EMBL/GenBank/DDBJ whole genome shotgun (WGS) entry which is preliminary data.</text>
</comment>
<reference evidence="1" key="2">
    <citation type="journal article" date="2020" name="Nat. Commun.">
        <title>Large-scale genome sequencing of mycorrhizal fungi provides insights into the early evolution of symbiotic traits.</title>
        <authorList>
            <person name="Miyauchi S."/>
            <person name="Kiss E."/>
            <person name="Kuo A."/>
            <person name="Drula E."/>
            <person name="Kohler A."/>
            <person name="Sanchez-Garcia M."/>
            <person name="Morin E."/>
            <person name="Andreopoulos B."/>
            <person name="Barry K.W."/>
            <person name="Bonito G."/>
            <person name="Buee M."/>
            <person name="Carver A."/>
            <person name="Chen C."/>
            <person name="Cichocki N."/>
            <person name="Clum A."/>
            <person name="Culley D."/>
            <person name="Crous P.W."/>
            <person name="Fauchery L."/>
            <person name="Girlanda M."/>
            <person name="Hayes R.D."/>
            <person name="Keri Z."/>
            <person name="LaButti K."/>
            <person name="Lipzen A."/>
            <person name="Lombard V."/>
            <person name="Magnuson J."/>
            <person name="Maillard F."/>
            <person name="Murat C."/>
            <person name="Nolan M."/>
            <person name="Ohm R.A."/>
            <person name="Pangilinan J."/>
            <person name="Pereira M.F."/>
            <person name="Perotto S."/>
            <person name="Peter M."/>
            <person name="Pfister S."/>
            <person name="Riley R."/>
            <person name="Sitrit Y."/>
            <person name="Stielow J.B."/>
            <person name="Szollosi G."/>
            <person name="Zifcakova L."/>
            <person name="Stursova M."/>
            <person name="Spatafora J.W."/>
            <person name="Tedersoo L."/>
            <person name="Vaario L.M."/>
            <person name="Yamada A."/>
            <person name="Yan M."/>
            <person name="Wang P."/>
            <person name="Xu J."/>
            <person name="Bruns T."/>
            <person name="Baldrian P."/>
            <person name="Vilgalys R."/>
            <person name="Dunand C."/>
            <person name="Henrissat B."/>
            <person name="Grigoriev I.V."/>
            <person name="Hibbett D."/>
            <person name="Nagy L.G."/>
            <person name="Martin F.M."/>
        </authorList>
    </citation>
    <scope>NUCLEOTIDE SEQUENCE</scope>
    <source>
        <strain evidence="1">P2</strain>
    </source>
</reference>
<reference evidence="1" key="1">
    <citation type="submission" date="2019-10" db="EMBL/GenBank/DDBJ databases">
        <authorList>
            <consortium name="DOE Joint Genome Institute"/>
            <person name="Kuo A."/>
            <person name="Miyauchi S."/>
            <person name="Kiss E."/>
            <person name="Drula E."/>
            <person name="Kohler A."/>
            <person name="Sanchez-Garcia M."/>
            <person name="Andreopoulos B."/>
            <person name="Barry K.W."/>
            <person name="Bonito G."/>
            <person name="Buee M."/>
            <person name="Carver A."/>
            <person name="Chen C."/>
            <person name="Cichocki N."/>
            <person name="Clum A."/>
            <person name="Culley D."/>
            <person name="Crous P.W."/>
            <person name="Fauchery L."/>
            <person name="Girlanda M."/>
            <person name="Hayes R."/>
            <person name="Keri Z."/>
            <person name="Labutti K."/>
            <person name="Lipzen A."/>
            <person name="Lombard V."/>
            <person name="Magnuson J."/>
            <person name="Maillard F."/>
            <person name="Morin E."/>
            <person name="Murat C."/>
            <person name="Nolan M."/>
            <person name="Ohm R."/>
            <person name="Pangilinan J."/>
            <person name="Pereira M."/>
            <person name="Perotto S."/>
            <person name="Peter M."/>
            <person name="Riley R."/>
            <person name="Sitrit Y."/>
            <person name="Stielow B."/>
            <person name="Szollosi G."/>
            <person name="Zifcakova L."/>
            <person name="Stursova M."/>
            <person name="Spatafora J.W."/>
            <person name="Tedersoo L."/>
            <person name="Vaario L.-M."/>
            <person name="Yamada A."/>
            <person name="Yan M."/>
            <person name="Wang P."/>
            <person name="Xu J."/>
            <person name="Bruns T."/>
            <person name="Baldrian P."/>
            <person name="Vilgalys R."/>
            <person name="Henrissat B."/>
            <person name="Grigoriev I.V."/>
            <person name="Hibbett D."/>
            <person name="Nagy L.G."/>
            <person name="Martin F.M."/>
        </authorList>
    </citation>
    <scope>NUCLEOTIDE SEQUENCE</scope>
    <source>
        <strain evidence="1">P2</strain>
    </source>
</reference>
<name>A0ACB6Z4X4_THEGA</name>
<keyword evidence="2" id="KW-1185">Reference proteome</keyword>
<dbReference type="EMBL" id="MU118153">
    <property type="protein sequence ID" value="KAF9644206.1"/>
    <property type="molecule type" value="Genomic_DNA"/>
</dbReference>
<protein>
    <submittedName>
        <fullName evidence="1">Uncharacterized protein</fullName>
    </submittedName>
</protein>
<evidence type="ECO:0000313" key="2">
    <source>
        <dbReference type="Proteomes" id="UP000886501"/>
    </source>
</evidence>
<organism evidence="1 2">
    <name type="scientific">Thelephora ganbajun</name>
    <name type="common">Ganba fungus</name>
    <dbReference type="NCBI Taxonomy" id="370292"/>
    <lineage>
        <taxon>Eukaryota</taxon>
        <taxon>Fungi</taxon>
        <taxon>Dikarya</taxon>
        <taxon>Basidiomycota</taxon>
        <taxon>Agaricomycotina</taxon>
        <taxon>Agaricomycetes</taxon>
        <taxon>Thelephorales</taxon>
        <taxon>Thelephoraceae</taxon>
        <taxon>Thelephora</taxon>
    </lineage>
</organism>
<accession>A0ACB6Z4X4</accession>
<sequence>MSTPRGRSYRERICGYLYPLRTIPVTHQLYYRSPPKSDPDGGVLQHAADVVVCDRFLRPH</sequence>
<proteinExistence type="predicted"/>
<evidence type="ECO:0000313" key="1">
    <source>
        <dbReference type="EMBL" id="KAF9644206.1"/>
    </source>
</evidence>
<gene>
    <name evidence="1" type="ORF">BDM02DRAFT_3122255</name>
</gene>